<feature type="domain" description="CCHC-type" evidence="2">
    <location>
        <begin position="75"/>
        <end position="91"/>
    </location>
</feature>
<dbReference type="GO" id="GO:0008270">
    <property type="term" value="F:zinc ion binding"/>
    <property type="evidence" value="ECO:0007669"/>
    <property type="project" value="InterPro"/>
</dbReference>
<sequence length="409" mass="45517">MTDVSADLLRQNNWGEGAKIQYLGWLTRPGIRAESSVLIEFTSPVVANRAIITGVVWGKQIHNASRFCREGRMKLCRKCQKPGHIQSHCSNVFKCGHCAGEHPTWECPSTQGQTIPVKCANCGGGHRPVSRDCPVKITAMNEAKQALADCPMYHRIPLHFRNTTNGNTSTPLTRPDPAEVVDLDLSMHAPGAPQGPRLSQRTQQITIDLEPESNETGTSLEGLIQSSKPRRGPGRPKGSRTRPKDQARPPPGQTNTIISTIQRSTRSHTASQTAAQEHTISKKRRMGEPEDIMDEQPDHGNWCDIQLSQADLLQSNLRQNTLEEELTQFTNDVTTINDTNNTPEPRFEDPDPESPEYQKLITLKYNRMQAVPVRSSPPAITTDAPTIEDPTDDVWHEASERSDDEIIHQ</sequence>
<evidence type="ECO:0000259" key="2">
    <source>
        <dbReference type="SMART" id="SM00343"/>
    </source>
</evidence>
<feature type="compositionally biased region" description="Basic residues" evidence="1">
    <location>
        <begin position="228"/>
        <end position="241"/>
    </location>
</feature>
<reference evidence="3" key="2">
    <citation type="journal article" date="2023" name="IMA Fungus">
        <title>Comparative genomic study of the Penicillium genus elucidates a diverse pangenome and 15 lateral gene transfer events.</title>
        <authorList>
            <person name="Petersen C."/>
            <person name="Sorensen T."/>
            <person name="Nielsen M.R."/>
            <person name="Sondergaard T.E."/>
            <person name="Sorensen J.L."/>
            <person name="Fitzpatrick D.A."/>
            <person name="Frisvad J.C."/>
            <person name="Nielsen K.L."/>
        </authorList>
    </citation>
    <scope>NUCLEOTIDE SEQUENCE</scope>
    <source>
        <strain evidence="3">IBT 21472</strain>
    </source>
</reference>
<dbReference type="InterPro" id="IPR001878">
    <property type="entry name" value="Znf_CCHC"/>
</dbReference>
<evidence type="ECO:0000313" key="3">
    <source>
        <dbReference type="EMBL" id="KAJ5318356.1"/>
    </source>
</evidence>
<protein>
    <recommendedName>
        <fullName evidence="2">CCHC-type domain-containing protein</fullName>
    </recommendedName>
</protein>
<dbReference type="Proteomes" id="UP001147746">
    <property type="component" value="Unassembled WGS sequence"/>
</dbReference>
<feature type="compositionally biased region" description="Low complexity" evidence="1">
    <location>
        <begin position="333"/>
        <end position="342"/>
    </location>
</feature>
<organism evidence="3 4">
    <name type="scientific">Penicillium atrosanguineum</name>
    <dbReference type="NCBI Taxonomy" id="1132637"/>
    <lineage>
        <taxon>Eukaryota</taxon>
        <taxon>Fungi</taxon>
        <taxon>Dikarya</taxon>
        <taxon>Ascomycota</taxon>
        <taxon>Pezizomycotina</taxon>
        <taxon>Eurotiomycetes</taxon>
        <taxon>Eurotiomycetidae</taxon>
        <taxon>Eurotiales</taxon>
        <taxon>Aspergillaceae</taxon>
        <taxon>Penicillium</taxon>
    </lineage>
</organism>
<dbReference type="AlphaFoldDB" id="A0A9W9U5X0"/>
<feature type="region of interest" description="Disordered" evidence="1">
    <location>
        <begin position="333"/>
        <end position="356"/>
    </location>
</feature>
<feature type="domain" description="CCHC-type" evidence="2">
    <location>
        <begin position="118"/>
        <end position="135"/>
    </location>
</feature>
<feature type="compositionally biased region" description="Basic and acidic residues" evidence="1">
    <location>
        <begin position="393"/>
        <end position="409"/>
    </location>
</feature>
<proteinExistence type="predicted"/>
<comment type="caution">
    <text evidence="3">The sequence shown here is derived from an EMBL/GenBank/DDBJ whole genome shotgun (WGS) entry which is preliminary data.</text>
</comment>
<accession>A0A9W9U5X0</accession>
<name>A0A9W9U5X0_9EURO</name>
<feature type="region of interest" description="Disordered" evidence="1">
    <location>
        <begin position="209"/>
        <end position="301"/>
    </location>
</feature>
<dbReference type="SMART" id="SM00343">
    <property type="entry name" value="ZnF_C2HC"/>
    <property type="match status" value="2"/>
</dbReference>
<reference evidence="3" key="1">
    <citation type="submission" date="2022-12" db="EMBL/GenBank/DDBJ databases">
        <authorList>
            <person name="Petersen C."/>
        </authorList>
    </citation>
    <scope>NUCLEOTIDE SEQUENCE</scope>
    <source>
        <strain evidence="3">IBT 21472</strain>
    </source>
</reference>
<dbReference type="EMBL" id="JAPZBO010000004">
    <property type="protein sequence ID" value="KAJ5318356.1"/>
    <property type="molecule type" value="Genomic_DNA"/>
</dbReference>
<evidence type="ECO:0000256" key="1">
    <source>
        <dbReference type="SAM" id="MobiDB-lite"/>
    </source>
</evidence>
<dbReference type="GO" id="GO:0003676">
    <property type="term" value="F:nucleic acid binding"/>
    <property type="evidence" value="ECO:0007669"/>
    <property type="project" value="InterPro"/>
</dbReference>
<keyword evidence="4" id="KW-1185">Reference proteome</keyword>
<feature type="compositionally biased region" description="Polar residues" evidence="1">
    <location>
        <begin position="253"/>
        <end position="278"/>
    </location>
</feature>
<feature type="region of interest" description="Disordered" evidence="1">
    <location>
        <begin position="372"/>
        <end position="409"/>
    </location>
</feature>
<evidence type="ECO:0000313" key="4">
    <source>
        <dbReference type="Proteomes" id="UP001147746"/>
    </source>
</evidence>
<gene>
    <name evidence="3" type="ORF">N7476_004776</name>
</gene>